<accession>A0ABV9UKX0</accession>
<name>A0ABV9UKX0_9ACTN</name>
<dbReference type="SUPFAM" id="SSF50370">
    <property type="entry name" value="Ricin B-like lectins"/>
    <property type="match status" value="1"/>
</dbReference>
<protein>
    <submittedName>
        <fullName evidence="2">RICIN domain-containing protein</fullName>
    </submittedName>
</protein>
<evidence type="ECO:0000313" key="2">
    <source>
        <dbReference type="EMBL" id="MFC4956904.1"/>
    </source>
</evidence>
<dbReference type="Gene3D" id="2.80.10.50">
    <property type="match status" value="1"/>
</dbReference>
<sequence>MSPAALGPKHCRLRARWSGKYLDVQGGSKESGAAVLQSTPDPARQSQLWAIGYTRFGDNGTRMVVNTNAIASLAIEGDSMERGAEAIQGMSRKLSDAWVLTPVK</sequence>
<keyword evidence="3" id="KW-1185">Reference proteome</keyword>
<dbReference type="RefSeq" id="WP_344380223.1">
    <property type="nucleotide sequence ID" value="NZ_BAAASQ010000038.1"/>
</dbReference>
<organism evidence="2 3">
    <name type="scientific">Streptomyces mauvecolor</name>
    <dbReference type="NCBI Taxonomy" id="58345"/>
    <lineage>
        <taxon>Bacteria</taxon>
        <taxon>Bacillati</taxon>
        <taxon>Actinomycetota</taxon>
        <taxon>Actinomycetes</taxon>
        <taxon>Kitasatosporales</taxon>
        <taxon>Streptomycetaceae</taxon>
        <taxon>Streptomyces</taxon>
    </lineage>
</organism>
<gene>
    <name evidence="2" type="ORF">ACFPFX_11425</name>
</gene>
<proteinExistence type="predicted"/>
<evidence type="ECO:0000259" key="1">
    <source>
        <dbReference type="Pfam" id="PF14200"/>
    </source>
</evidence>
<dbReference type="Proteomes" id="UP001595834">
    <property type="component" value="Unassembled WGS sequence"/>
</dbReference>
<dbReference type="InterPro" id="IPR035992">
    <property type="entry name" value="Ricin_B-like_lectins"/>
</dbReference>
<feature type="domain" description="Ricin B lectin" evidence="1">
    <location>
        <begin position="11"/>
        <end position="88"/>
    </location>
</feature>
<dbReference type="EMBL" id="JBHSIZ010000011">
    <property type="protein sequence ID" value="MFC4956904.1"/>
    <property type="molecule type" value="Genomic_DNA"/>
</dbReference>
<dbReference type="InterPro" id="IPR000772">
    <property type="entry name" value="Ricin_B_lectin"/>
</dbReference>
<dbReference type="Pfam" id="PF14200">
    <property type="entry name" value="RicinB_lectin_2"/>
    <property type="match status" value="1"/>
</dbReference>
<reference evidence="3" key="1">
    <citation type="journal article" date="2019" name="Int. J. Syst. Evol. Microbiol.">
        <title>The Global Catalogue of Microorganisms (GCM) 10K type strain sequencing project: providing services to taxonomists for standard genome sequencing and annotation.</title>
        <authorList>
            <consortium name="The Broad Institute Genomics Platform"/>
            <consortium name="The Broad Institute Genome Sequencing Center for Infectious Disease"/>
            <person name="Wu L."/>
            <person name="Ma J."/>
        </authorList>
    </citation>
    <scope>NUCLEOTIDE SEQUENCE [LARGE SCALE GENOMIC DNA]</scope>
    <source>
        <strain evidence="3">CCM 7224</strain>
    </source>
</reference>
<comment type="caution">
    <text evidence="2">The sequence shown here is derived from an EMBL/GenBank/DDBJ whole genome shotgun (WGS) entry which is preliminary data.</text>
</comment>
<evidence type="ECO:0000313" key="3">
    <source>
        <dbReference type="Proteomes" id="UP001595834"/>
    </source>
</evidence>